<evidence type="ECO:0000256" key="1">
    <source>
        <dbReference type="ARBA" id="ARBA00004651"/>
    </source>
</evidence>
<evidence type="ECO:0000256" key="4">
    <source>
        <dbReference type="ARBA" id="ARBA00022989"/>
    </source>
</evidence>
<dbReference type="RefSeq" id="WP_322808407.1">
    <property type="nucleotide sequence ID" value="NZ_JAVBVO010000001.1"/>
</dbReference>
<gene>
    <name evidence="8" type="ORF">RAK27_02400</name>
</gene>
<dbReference type="Proteomes" id="UP001290462">
    <property type="component" value="Unassembled WGS sequence"/>
</dbReference>
<dbReference type="InterPro" id="IPR036259">
    <property type="entry name" value="MFS_trans_sf"/>
</dbReference>
<dbReference type="GO" id="GO:0022857">
    <property type="term" value="F:transmembrane transporter activity"/>
    <property type="evidence" value="ECO:0007669"/>
    <property type="project" value="InterPro"/>
</dbReference>
<keyword evidence="5 6" id="KW-0472">Membrane</keyword>
<feature type="transmembrane region" description="Helical" evidence="6">
    <location>
        <begin position="222"/>
        <end position="243"/>
    </location>
</feature>
<feature type="transmembrane region" description="Helical" evidence="6">
    <location>
        <begin position="263"/>
        <end position="281"/>
    </location>
</feature>
<dbReference type="AlphaFoldDB" id="A0AAW9JPV1"/>
<dbReference type="PANTHER" id="PTHR11662">
    <property type="entry name" value="SOLUTE CARRIER FAMILY 17"/>
    <property type="match status" value="1"/>
</dbReference>
<evidence type="ECO:0000256" key="3">
    <source>
        <dbReference type="ARBA" id="ARBA00022692"/>
    </source>
</evidence>
<dbReference type="InterPro" id="IPR020846">
    <property type="entry name" value="MFS_dom"/>
</dbReference>
<proteinExistence type="predicted"/>
<dbReference type="InterPro" id="IPR011701">
    <property type="entry name" value="MFS"/>
</dbReference>
<dbReference type="PANTHER" id="PTHR11662:SF399">
    <property type="entry name" value="FI19708P1-RELATED"/>
    <property type="match status" value="1"/>
</dbReference>
<evidence type="ECO:0000256" key="6">
    <source>
        <dbReference type="SAM" id="Phobius"/>
    </source>
</evidence>
<feature type="transmembrane region" description="Helical" evidence="6">
    <location>
        <begin position="350"/>
        <end position="368"/>
    </location>
</feature>
<dbReference type="CDD" id="cd17319">
    <property type="entry name" value="MFS_ExuT_GudP_like"/>
    <property type="match status" value="1"/>
</dbReference>
<dbReference type="GO" id="GO:0005886">
    <property type="term" value="C:plasma membrane"/>
    <property type="evidence" value="ECO:0007669"/>
    <property type="project" value="UniProtKB-SubCell"/>
</dbReference>
<feature type="transmembrane region" description="Helical" evidence="6">
    <location>
        <begin position="82"/>
        <end position="99"/>
    </location>
</feature>
<feature type="transmembrane region" description="Helical" evidence="6">
    <location>
        <begin position="313"/>
        <end position="338"/>
    </location>
</feature>
<organism evidence="8 9">
    <name type="scientific">Carnobacterium maltaromaticum</name>
    <name type="common">Carnobacterium piscicola</name>
    <dbReference type="NCBI Taxonomy" id="2751"/>
    <lineage>
        <taxon>Bacteria</taxon>
        <taxon>Bacillati</taxon>
        <taxon>Bacillota</taxon>
        <taxon>Bacilli</taxon>
        <taxon>Lactobacillales</taxon>
        <taxon>Carnobacteriaceae</taxon>
        <taxon>Carnobacterium</taxon>
    </lineage>
</organism>
<accession>A0AAW9JPV1</accession>
<feature type="transmembrane region" description="Helical" evidence="6">
    <location>
        <begin position="380"/>
        <end position="400"/>
    </location>
</feature>
<feature type="transmembrane region" description="Helical" evidence="6">
    <location>
        <begin position="21"/>
        <end position="42"/>
    </location>
</feature>
<protein>
    <submittedName>
        <fullName evidence="8">MFS transporter</fullName>
    </submittedName>
</protein>
<comment type="subcellular location">
    <subcellularLocation>
        <location evidence="1">Cell membrane</location>
        <topology evidence="1">Multi-pass membrane protein</topology>
    </subcellularLocation>
</comment>
<feature type="transmembrane region" description="Helical" evidence="6">
    <location>
        <begin position="143"/>
        <end position="160"/>
    </location>
</feature>
<dbReference type="PROSITE" id="PS50850">
    <property type="entry name" value="MFS"/>
    <property type="match status" value="1"/>
</dbReference>
<evidence type="ECO:0000313" key="9">
    <source>
        <dbReference type="Proteomes" id="UP001290462"/>
    </source>
</evidence>
<dbReference type="EMBL" id="JAVBVO010000001">
    <property type="protein sequence ID" value="MDZ5757503.1"/>
    <property type="molecule type" value="Genomic_DNA"/>
</dbReference>
<feature type="transmembrane region" description="Helical" evidence="6">
    <location>
        <begin position="290"/>
        <end position="307"/>
    </location>
</feature>
<comment type="caution">
    <text evidence="8">The sequence shown here is derived from an EMBL/GenBank/DDBJ whole genome shotgun (WGS) entry which is preliminary data.</text>
</comment>
<evidence type="ECO:0000256" key="2">
    <source>
        <dbReference type="ARBA" id="ARBA00022448"/>
    </source>
</evidence>
<sequence>MAIKQSEQLNRKNNLMIATLFLGYIMIYIDKLGVGVALVPIAKEFSLSTTQTGWIMSSFFVGYTLMQIPMGLLNNKIGSRKILVFSILFVAIFMLLFGLGKGLIYFMLIRFLTGAIAHSGYPASSGKEISLNLPLNKRTFAQGILLASSGIAGIVGPVMVSPMIETIGWRKAYFVMAALASLVMLVLLVFLPKEKHTNDKVLLDIPSKNKVPLLSIWKDSRVWILTVCAFFINSLVYGFTNWLPTFFTSAKGMSLTDAAKINSVAGIFALIGALGGSYIVGRYFAGKEKIVIAIFCIVGGCSMLGVYTFDSIILITLLLGIANFSVLVAFVTLMSIPLKLFINERFSPSYATIGTGGVMGGIFAPLIIGELIRVSNGNFLSTFIFFILMGIGAAGAIIFLKMNRQGGAINE</sequence>
<dbReference type="InterPro" id="IPR050382">
    <property type="entry name" value="MFS_Na/Anion_cotransporter"/>
</dbReference>
<dbReference type="SUPFAM" id="SSF103473">
    <property type="entry name" value="MFS general substrate transporter"/>
    <property type="match status" value="1"/>
</dbReference>
<feature type="domain" description="Major facilitator superfamily (MFS) profile" evidence="7">
    <location>
        <begin position="16"/>
        <end position="407"/>
    </location>
</feature>
<keyword evidence="3 6" id="KW-0812">Transmembrane</keyword>
<reference evidence="8" key="1">
    <citation type="submission" date="2023-08" db="EMBL/GenBank/DDBJ databases">
        <title>Genomic characterization of piscicolin 126 produced by Carnobacterium maltaromaticum CM22 strain isolated from salmon (Salmo salar).</title>
        <authorList>
            <person name="Gonzalez-Gragera E."/>
            <person name="Garcia-Lopez J.D."/>
            <person name="Teso-Perez C."/>
            <person name="Gimenez-Hernandez I."/>
            <person name="Peralta-Sanchez J.M."/>
            <person name="Valdivia E."/>
            <person name="Montalban-Lopez M."/>
            <person name="Martin-Platero A.M."/>
            <person name="Banos A."/>
            <person name="Martinez-Bueno M."/>
        </authorList>
    </citation>
    <scope>NUCLEOTIDE SEQUENCE</scope>
    <source>
        <strain evidence="8">CM22</strain>
    </source>
</reference>
<dbReference type="Pfam" id="PF07690">
    <property type="entry name" value="MFS_1"/>
    <property type="match status" value="1"/>
</dbReference>
<evidence type="ECO:0000256" key="5">
    <source>
        <dbReference type="ARBA" id="ARBA00023136"/>
    </source>
</evidence>
<dbReference type="Gene3D" id="1.20.1250.20">
    <property type="entry name" value="MFS general substrate transporter like domains"/>
    <property type="match status" value="2"/>
</dbReference>
<evidence type="ECO:0000259" key="7">
    <source>
        <dbReference type="PROSITE" id="PS50850"/>
    </source>
</evidence>
<feature type="transmembrane region" description="Helical" evidence="6">
    <location>
        <begin position="172"/>
        <end position="191"/>
    </location>
</feature>
<feature type="transmembrane region" description="Helical" evidence="6">
    <location>
        <begin position="54"/>
        <end position="73"/>
    </location>
</feature>
<evidence type="ECO:0000313" key="8">
    <source>
        <dbReference type="EMBL" id="MDZ5757503.1"/>
    </source>
</evidence>
<keyword evidence="4 6" id="KW-1133">Transmembrane helix</keyword>
<keyword evidence="2" id="KW-0813">Transport</keyword>
<name>A0AAW9JPV1_CARML</name>